<keyword evidence="3" id="KW-1185">Reference proteome</keyword>
<evidence type="ECO:0000256" key="1">
    <source>
        <dbReference type="SAM" id="MobiDB-lite"/>
    </source>
</evidence>
<feature type="compositionally biased region" description="Low complexity" evidence="1">
    <location>
        <begin position="17"/>
        <end position="32"/>
    </location>
</feature>
<protein>
    <submittedName>
        <fullName evidence="2">Uncharacterized protein</fullName>
    </submittedName>
</protein>
<reference evidence="2 3" key="1">
    <citation type="submission" date="2024-09" db="EMBL/GenBank/DDBJ databases">
        <authorList>
            <person name="Sun Q."/>
            <person name="Mori K."/>
        </authorList>
    </citation>
    <scope>NUCLEOTIDE SEQUENCE [LARGE SCALE GENOMIC DNA]</scope>
    <source>
        <strain evidence="2 3">JCM 12520</strain>
    </source>
</reference>
<dbReference type="Proteomes" id="UP001589619">
    <property type="component" value="Unassembled WGS sequence"/>
</dbReference>
<sequence>MKRQSARHPRPGTAWESPGAKSSPAASGRASPSWIQHLHRTVGNRAVQRMLQRDGAYVQRGNDNEQDEDSKGSRSWATGKLNEALTQFAKNNPGMNTGHHKVPKSMMEDFYRALTPNQLATAKQQLDLTSNAGANSFKSLGSDITAGPNSGNRVEDPNRGFDGNRLESGQMTPRSELYEHMFELMTEFKQSEAKQMDDILFEKLLGLMVEAEKIHYQKTNGELLDPDLSMWTPATEDETEEKKRKLVDKGKMEEDAQLPPQFKKAEQTEAYKPDLEALKGKSVRELKDPKYRAKLPRNEPQQHSRLHSRYQWSRVDRYSMPLNQASLDRWSEDGFTRFYSKSQKSWCFAHETVYSEFADDADFVECHEPDTPDKEMELYGFHLLRPFG</sequence>
<organism evidence="2 3">
    <name type="scientific">Paenibacillus hodogayensis</name>
    <dbReference type="NCBI Taxonomy" id="279208"/>
    <lineage>
        <taxon>Bacteria</taxon>
        <taxon>Bacillati</taxon>
        <taxon>Bacillota</taxon>
        <taxon>Bacilli</taxon>
        <taxon>Bacillales</taxon>
        <taxon>Paenibacillaceae</taxon>
        <taxon>Paenibacillus</taxon>
    </lineage>
</organism>
<name>A0ABV5VX48_9BACL</name>
<feature type="region of interest" description="Disordered" evidence="1">
    <location>
        <begin position="142"/>
        <end position="169"/>
    </location>
</feature>
<gene>
    <name evidence="2" type="ORF">ACFFNY_15125</name>
</gene>
<comment type="caution">
    <text evidence="2">The sequence shown here is derived from an EMBL/GenBank/DDBJ whole genome shotgun (WGS) entry which is preliminary data.</text>
</comment>
<feature type="compositionally biased region" description="Basic and acidic residues" evidence="1">
    <location>
        <begin position="240"/>
        <end position="254"/>
    </location>
</feature>
<dbReference type="EMBL" id="JBHMAG010000012">
    <property type="protein sequence ID" value="MFB9752895.1"/>
    <property type="molecule type" value="Genomic_DNA"/>
</dbReference>
<proteinExistence type="predicted"/>
<accession>A0ABV5VX48</accession>
<dbReference type="RefSeq" id="WP_344902952.1">
    <property type="nucleotide sequence ID" value="NZ_BAAAYO010000001.1"/>
</dbReference>
<evidence type="ECO:0000313" key="2">
    <source>
        <dbReference type="EMBL" id="MFB9752895.1"/>
    </source>
</evidence>
<evidence type="ECO:0000313" key="3">
    <source>
        <dbReference type="Proteomes" id="UP001589619"/>
    </source>
</evidence>
<feature type="compositionally biased region" description="Basic residues" evidence="1">
    <location>
        <begin position="1"/>
        <end position="10"/>
    </location>
</feature>
<feature type="region of interest" description="Disordered" evidence="1">
    <location>
        <begin position="1"/>
        <end position="32"/>
    </location>
</feature>
<feature type="region of interest" description="Disordered" evidence="1">
    <location>
        <begin position="234"/>
        <end position="257"/>
    </location>
</feature>
<feature type="compositionally biased region" description="Basic and acidic residues" evidence="1">
    <location>
        <begin position="153"/>
        <end position="165"/>
    </location>
</feature>